<feature type="transmembrane region" description="Helical" evidence="1">
    <location>
        <begin position="178"/>
        <end position="195"/>
    </location>
</feature>
<feature type="transmembrane region" description="Helical" evidence="1">
    <location>
        <begin position="370"/>
        <end position="391"/>
    </location>
</feature>
<keyword evidence="3" id="KW-0808">Transferase</keyword>
<feature type="transmembrane region" description="Helical" evidence="1">
    <location>
        <begin position="303"/>
        <end position="325"/>
    </location>
</feature>
<feature type="domain" description="Acyltransferase 3" evidence="2">
    <location>
        <begin position="6"/>
        <end position="387"/>
    </location>
</feature>
<dbReference type="RefSeq" id="WP_408225923.1">
    <property type="nucleotide sequence ID" value="NZ_JAQQCF010000001.1"/>
</dbReference>
<feature type="transmembrane region" description="Helical" evidence="1">
    <location>
        <begin position="263"/>
        <end position="283"/>
    </location>
</feature>
<dbReference type="Pfam" id="PF01757">
    <property type="entry name" value="Acyl_transf_3"/>
    <property type="match status" value="1"/>
</dbReference>
<evidence type="ECO:0000256" key="1">
    <source>
        <dbReference type="SAM" id="Phobius"/>
    </source>
</evidence>
<name>A0ABW9DL80_9BURK</name>
<keyword evidence="1" id="KW-0472">Membrane</keyword>
<feature type="transmembrane region" description="Helical" evidence="1">
    <location>
        <begin position="90"/>
        <end position="108"/>
    </location>
</feature>
<dbReference type="GO" id="GO:0016746">
    <property type="term" value="F:acyltransferase activity"/>
    <property type="evidence" value="ECO:0007669"/>
    <property type="project" value="UniProtKB-KW"/>
</dbReference>
<protein>
    <submittedName>
        <fullName evidence="3">Acyltransferase</fullName>
    </submittedName>
</protein>
<evidence type="ECO:0000313" key="3">
    <source>
        <dbReference type="EMBL" id="MFM0635334.1"/>
    </source>
</evidence>
<dbReference type="PANTHER" id="PTHR23028">
    <property type="entry name" value="ACETYLTRANSFERASE"/>
    <property type="match status" value="1"/>
</dbReference>
<evidence type="ECO:0000259" key="2">
    <source>
        <dbReference type="Pfam" id="PF01757"/>
    </source>
</evidence>
<keyword evidence="4" id="KW-1185">Reference proteome</keyword>
<reference evidence="3 4" key="1">
    <citation type="journal article" date="2024" name="Chem. Sci.">
        <title>Discovery of megapolipeptins by genome mining of a Burkholderiales bacteria collection.</title>
        <authorList>
            <person name="Paulo B.S."/>
            <person name="Recchia M.J.J."/>
            <person name="Lee S."/>
            <person name="Fergusson C.H."/>
            <person name="Romanowski S.B."/>
            <person name="Hernandez A."/>
            <person name="Krull N."/>
            <person name="Liu D.Y."/>
            <person name="Cavanagh H."/>
            <person name="Bos A."/>
            <person name="Gray C.A."/>
            <person name="Murphy B.T."/>
            <person name="Linington R.G."/>
            <person name="Eustaquio A.S."/>
        </authorList>
    </citation>
    <scope>NUCLEOTIDE SEQUENCE [LARGE SCALE GENOMIC DNA]</scope>
    <source>
        <strain evidence="3 4">RL17-338-BIC-A</strain>
    </source>
</reference>
<proteinExistence type="predicted"/>
<dbReference type="EMBL" id="JAQQCF010000001">
    <property type="protein sequence ID" value="MFM0635334.1"/>
    <property type="molecule type" value="Genomic_DNA"/>
</dbReference>
<dbReference type="InterPro" id="IPR002656">
    <property type="entry name" value="Acyl_transf_3_dom"/>
</dbReference>
<dbReference type="Proteomes" id="UP001629432">
    <property type="component" value="Unassembled WGS sequence"/>
</dbReference>
<feature type="transmembrane region" description="Helical" evidence="1">
    <location>
        <begin position="151"/>
        <end position="171"/>
    </location>
</feature>
<comment type="caution">
    <text evidence="3">The sequence shown here is derived from an EMBL/GenBank/DDBJ whole genome shotgun (WGS) entry which is preliminary data.</text>
</comment>
<keyword evidence="1" id="KW-1133">Transmembrane helix</keyword>
<keyword evidence="3" id="KW-0012">Acyltransferase</keyword>
<accession>A0ABW9DL80</accession>
<gene>
    <name evidence="3" type="ORF">PQQ63_01290</name>
</gene>
<keyword evidence="1" id="KW-0812">Transmembrane</keyword>
<dbReference type="PANTHER" id="PTHR23028:SF53">
    <property type="entry name" value="ACYL_TRANSF_3 DOMAIN-CONTAINING PROTEIN"/>
    <property type="match status" value="1"/>
</dbReference>
<organism evidence="3 4">
    <name type="scientific">Paraburkholderia metrosideri</name>
    <dbReference type="NCBI Taxonomy" id="580937"/>
    <lineage>
        <taxon>Bacteria</taxon>
        <taxon>Pseudomonadati</taxon>
        <taxon>Pseudomonadota</taxon>
        <taxon>Betaproteobacteria</taxon>
        <taxon>Burkholderiales</taxon>
        <taxon>Burkholderiaceae</taxon>
        <taxon>Paraburkholderia</taxon>
    </lineage>
</organism>
<dbReference type="InterPro" id="IPR050879">
    <property type="entry name" value="Acyltransferase_3"/>
</dbReference>
<sequence length="427" mass="47469">MSSKNLEIERLRAVAVLLVVYAHAPFNRLLTPYLYSTFTGVDLFFVISGFVVSRSFMRSIPNFGGLDLMTRISESRNPVITFYLRRVFRILPSASLYTVIAILASVLLRRDGSIAAFAHPENIFREIITVYGGIYNYALAAGAVTDNLAPYWSLAVEEHFYLFAPILLVLCARRQQRIVVLLVGIAIVLTVFRPLTSGNVINVSHTRFDALFYGVLISVVLEHPPRTHIVNLEHLYSGGAALQTRLLAMLASNRLRTAVKTAIAFGACALLALLPGVTNTALLDGSASQNFDTSSAALLSYEIVSVALVLLASLNRGWIFEVPLLRSALEYIGSRSYAVYLAHWIVIQTYNDLFFRYYEEIPDLLKLTRTGYGIQFAAYAVISFLVAETSYRIVEKPFIRMGNLILKSTASKAKVPAYRDPTDTGRQ</sequence>
<evidence type="ECO:0000313" key="4">
    <source>
        <dbReference type="Proteomes" id="UP001629432"/>
    </source>
</evidence>